<dbReference type="HOGENOM" id="CLU_3426615_0_0_0"/>
<sequence>MYHIPQKRGKFGLTTFYKGFS</sequence>
<dbReference type="InParanoid" id="M1YVY5"/>
<dbReference type="AlphaFoldDB" id="M1YVY5"/>
<proteinExistence type="predicted"/>
<keyword evidence="2" id="KW-1185">Reference proteome</keyword>
<reference evidence="1 2" key="1">
    <citation type="journal article" date="2013" name="Front. Microbiol.">
        <title>The genome of Nitrospina gracilis illuminates the metabolism and evolution of the major marine nitrite oxidizer.</title>
        <authorList>
            <person name="Luecker S."/>
            <person name="Nowka B."/>
            <person name="Rattei T."/>
            <person name="Spieck E."/>
            <person name="and Daims H."/>
        </authorList>
    </citation>
    <scope>NUCLEOTIDE SEQUENCE [LARGE SCALE GENOMIC DNA]</scope>
    <source>
        <strain evidence="1 2">3/211</strain>
    </source>
</reference>
<comment type="caution">
    <text evidence="1">The sequence shown here is derived from an EMBL/GenBank/DDBJ whole genome shotgun (WGS) entry which is preliminary data.</text>
</comment>
<evidence type="ECO:0000313" key="1">
    <source>
        <dbReference type="EMBL" id="CCQ89805.1"/>
    </source>
</evidence>
<protein>
    <submittedName>
        <fullName evidence="1">Uncharacterized protein</fullName>
    </submittedName>
</protein>
<accession>M1YVY5</accession>
<evidence type="ECO:0000313" key="2">
    <source>
        <dbReference type="Proteomes" id="UP000011704"/>
    </source>
</evidence>
<name>M1YVY5_NITG3</name>
<organism evidence="1 2">
    <name type="scientific">Nitrospina gracilis (strain 3/211)</name>
    <dbReference type="NCBI Taxonomy" id="1266370"/>
    <lineage>
        <taxon>Bacteria</taxon>
        <taxon>Pseudomonadati</taxon>
        <taxon>Nitrospinota/Tectimicrobiota group</taxon>
        <taxon>Nitrospinota</taxon>
        <taxon>Nitrospinia</taxon>
        <taxon>Nitrospinales</taxon>
        <taxon>Nitrospinaceae</taxon>
        <taxon>Nitrospina</taxon>
    </lineage>
</organism>
<gene>
    <name evidence="1" type="ORF">NITGR_170062</name>
</gene>
<dbReference type="STRING" id="1266370.NITGR_170062"/>
<dbReference type="Proteomes" id="UP000011704">
    <property type="component" value="Unassembled WGS sequence"/>
</dbReference>
<dbReference type="EMBL" id="CAQJ01000019">
    <property type="protein sequence ID" value="CCQ89805.1"/>
    <property type="molecule type" value="Genomic_DNA"/>
</dbReference>